<dbReference type="Proteomes" id="UP001267878">
    <property type="component" value="Unassembled WGS sequence"/>
</dbReference>
<comment type="caution">
    <text evidence="2">The sequence shown here is derived from an EMBL/GenBank/DDBJ whole genome shotgun (WGS) entry which is preliminary data.</text>
</comment>
<keyword evidence="1" id="KW-1133">Transmembrane helix</keyword>
<sequence>MTEPPSADRRRREAKSQLDTTVVGIELTLISIIQGLALGVLVASAVQPLVRMQWQVWPYLLTGLLVILIFWSRSLIHTLSFIGWPLEFGHTFLYFGATLIEAAALSQVDNPEYWFALNAIYAAAVWGLYAWDLRLVRRHAPDFGTAEELALLDDIIRDQRLNIAVMMPLAVAFQGLAWWLVHAYPRALLHDRWHLLLIGLTLLFSVNYLLGGVRLLQRRQGWILARAAQERAES</sequence>
<evidence type="ECO:0008006" key="4">
    <source>
        <dbReference type="Google" id="ProtNLM"/>
    </source>
</evidence>
<evidence type="ECO:0000256" key="1">
    <source>
        <dbReference type="SAM" id="Phobius"/>
    </source>
</evidence>
<keyword evidence="1" id="KW-0472">Membrane</keyword>
<feature type="transmembrane region" description="Helical" evidence="1">
    <location>
        <begin position="56"/>
        <end position="76"/>
    </location>
</feature>
<name>A0ABU1VT54_9GAMM</name>
<feature type="transmembrane region" description="Helical" evidence="1">
    <location>
        <begin position="21"/>
        <end position="44"/>
    </location>
</feature>
<reference evidence="2 3" key="1">
    <citation type="submission" date="2023-07" db="EMBL/GenBank/DDBJ databases">
        <title>Sorghum-associated microbial communities from plants grown in Nebraska, USA.</title>
        <authorList>
            <person name="Schachtman D."/>
        </authorList>
    </citation>
    <scope>NUCLEOTIDE SEQUENCE [LARGE SCALE GENOMIC DNA]</scope>
    <source>
        <strain evidence="2 3">BE187</strain>
    </source>
</reference>
<keyword evidence="3" id="KW-1185">Reference proteome</keyword>
<feature type="transmembrane region" description="Helical" evidence="1">
    <location>
        <begin position="161"/>
        <end position="181"/>
    </location>
</feature>
<dbReference type="RefSeq" id="WP_310055653.1">
    <property type="nucleotide sequence ID" value="NZ_JAVDVW010000002.1"/>
</dbReference>
<proteinExistence type="predicted"/>
<keyword evidence="1" id="KW-0812">Transmembrane</keyword>
<organism evidence="2 3">
    <name type="scientific">Agrilutibacter niabensis</name>
    <dbReference type="NCBI Taxonomy" id="380628"/>
    <lineage>
        <taxon>Bacteria</taxon>
        <taxon>Pseudomonadati</taxon>
        <taxon>Pseudomonadota</taxon>
        <taxon>Gammaproteobacteria</taxon>
        <taxon>Lysobacterales</taxon>
        <taxon>Lysobacteraceae</taxon>
        <taxon>Agrilutibacter</taxon>
    </lineage>
</organism>
<feature type="transmembrane region" description="Helical" evidence="1">
    <location>
        <begin position="88"/>
        <end position="107"/>
    </location>
</feature>
<dbReference type="EMBL" id="JAVDVW010000002">
    <property type="protein sequence ID" value="MDR7100644.1"/>
    <property type="molecule type" value="Genomic_DNA"/>
</dbReference>
<accession>A0ABU1VT54</accession>
<gene>
    <name evidence="2" type="ORF">J2X04_003025</name>
</gene>
<evidence type="ECO:0000313" key="2">
    <source>
        <dbReference type="EMBL" id="MDR7100644.1"/>
    </source>
</evidence>
<feature type="transmembrane region" description="Helical" evidence="1">
    <location>
        <begin position="113"/>
        <end position="131"/>
    </location>
</feature>
<protein>
    <recommendedName>
        <fullName evidence="4">DUF3159 domain-containing protein</fullName>
    </recommendedName>
</protein>
<evidence type="ECO:0000313" key="3">
    <source>
        <dbReference type="Proteomes" id="UP001267878"/>
    </source>
</evidence>
<feature type="transmembrane region" description="Helical" evidence="1">
    <location>
        <begin position="193"/>
        <end position="216"/>
    </location>
</feature>